<reference evidence="1" key="2">
    <citation type="journal article" date="2019" name="IMA Fungus">
        <title>Genome sequencing and comparison of five Tilletia species to identify candidate genes for the detection of regulated species infecting wheat.</title>
        <authorList>
            <person name="Nguyen H.D.T."/>
            <person name="Sultana T."/>
            <person name="Kesanakurti P."/>
            <person name="Hambleton S."/>
        </authorList>
    </citation>
    <scope>NUCLEOTIDE SEQUENCE</scope>
    <source>
        <strain evidence="1">DAOMC 236426</strain>
    </source>
</reference>
<organism evidence="1 2">
    <name type="scientific">Tilletia controversa</name>
    <name type="common">dwarf bunt fungus</name>
    <dbReference type="NCBI Taxonomy" id="13291"/>
    <lineage>
        <taxon>Eukaryota</taxon>
        <taxon>Fungi</taxon>
        <taxon>Dikarya</taxon>
        <taxon>Basidiomycota</taxon>
        <taxon>Ustilaginomycotina</taxon>
        <taxon>Exobasidiomycetes</taxon>
        <taxon>Tilletiales</taxon>
        <taxon>Tilletiaceae</taxon>
        <taxon>Tilletia</taxon>
    </lineage>
</organism>
<protein>
    <submittedName>
        <fullName evidence="1">Uncharacterized protein</fullName>
    </submittedName>
</protein>
<comment type="caution">
    <text evidence="1">The sequence shown here is derived from an EMBL/GenBank/DDBJ whole genome shotgun (WGS) entry which is preliminary data.</text>
</comment>
<name>A0A8X7SUS1_9BASI</name>
<dbReference type="Proteomes" id="UP000077684">
    <property type="component" value="Unassembled WGS sequence"/>
</dbReference>
<reference evidence="1" key="1">
    <citation type="submission" date="2016-04" db="EMBL/GenBank/DDBJ databases">
        <authorList>
            <person name="Nguyen H.D."/>
            <person name="Samba Siva P."/>
            <person name="Cullis J."/>
            <person name="Levesque C.A."/>
            <person name="Hambleton S."/>
        </authorList>
    </citation>
    <scope>NUCLEOTIDE SEQUENCE</scope>
    <source>
        <strain evidence="1">DAOMC 236426</strain>
    </source>
</reference>
<proteinExistence type="predicted"/>
<accession>A0A8X7SUS1</accession>
<evidence type="ECO:0000313" key="2">
    <source>
        <dbReference type="Proteomes" id="UP000077684"/>
    </source>
</evidence>
<dbReference type="EMBL" id="LWDE02001073">
    <property type="protein sequence ID" value="KAE8242527.1"/>
    <property type="molecule type" value="Genomic_DNA"/>
</dbReference>
<sequence length="208" mass="23170">MLWTKDVNLTSLSNTFLEHHVPTIRGKPAALALDPANLARKPYDDSRVLQEDHTQQPANSSLRTYYSSFQTVGWNHDAGYSVADDQTKRAEEGAQVTKEDYNVNYVFVPIKESQTSRVATSVFKLMHDAIINDVIIFGCGFAGATCCVSPGGGCWLRGQLMRLDALDLRKLKWLPQADGTHFCEMVGLPLCPSQRYKIIDAHSLLLLL</sequence>
<keyword evidence="2" id="KW-1185">Reference proteome</keyword>
<dbReference type="AlphaFoldDB" id="A0A8X7SUS1"/>
<gene>
    <name evidence="1" type="ORF">A4X06_0g6867</name>
</gene>
<evidence type="ECO:0000313" key="1">
    <source>
        <dbReference type="EMBL" id="KAE8242527.1"/>
    </source>
</evidence>